<dbReference type="Gene3D" id="1.20.1280.50">
    <property type="match status" value="1"/>
</dbReference>
<dbReference type="Pfam" id="PF24681">
    <property type="entry name" value="Kelch_KLHDC2_KLHL20_DRC7"/>
    <property type="match status" value="1"/>
</dbReference>
<keyword evidence="4" id="KW-1185">Reference proteome</keyword>
<proteinExistence type="predicted"/>
<dbReference type="Gene3D" id="2.120.10.80">
    <property type="entry name" value="Kelch-type beta propeller"/>
    <property type="match status" value="2"/>
</dbReference>
<keyword evidence="1" id="KW-0880">Kelch repeat</keyword>
<dbReference type="STRING" id="88036.D8RJC3"/>
<dbReference type="PANTHER" id="PTHR46175:SF4">
    <property type="entry name" value="BACTERIOOPSIN TRANSCRIPTIONAL ACTIVATOR"/>
    <property type="match status" value="1"/>
</dbReference>
<evidence type="ECO:0000313" key="4">
    <source>
        <dbReference type="Proteomes" id="UP000001514"/>
    </source>
</evidence>
<evidence type="ECO:0000256" key="1">
    <source>
        <dbReference type="ARBA" id="ARBA00022441"/>
    </source>
</evidence>
<dbReference type="KEGG" id="smo:SELMODRAFT_171948"/>
<protein>
    <recommendedName>
        <fullName evidence="2">F-box domain-containing protein</fullName>
    </recommendedName>
</protein>
<dbReference type="OMA" id="YDERECE"/>
<dbReference type="eggNOG" id="KOG0379">
    <property type="taxonomic scope" value="Eukaryota"/>
</dbReference>
<dbReference type="Pfam" id="PF12937">
    <property type="entry name" value="F-box-like"/>
    <property type="match status" value="1"/>
</dbReference>
<feature type="domain" description="F-box" evidence="2">
    <location>
        <begin position="20"/>
        <end position="58"/>
    </location>
</feature>
<dbReference type="InterPro" id="IPR015915">
    <property type="entry name" value="Kelch-typ_b-propeller"/>
</dbReference>
<gene>
    <name evidence="3" type="ORF">SELMODRAFT_171948</name>
</gene>
<dbReference type="AlphaFoldDB" id="D8RJC3"/>
<reference evidence="3 4" key="1">
    <citation type="journal article" date="2011" name="Science">
        <title>The Selaginella genome identifies genetic changes associated with the evolution of vascular plants.</title>
        <authorList>
            <person name="Banks J.A."/>
            <person name="Nishiyama T."/>
            <person name="Hasebe M."/>
            <person name="Bowman J.L."/>
            <person name="Gribskov M."/>
            <person name="dePamphilis C."/>
            <person name="Albert V.A."/>
            <person name="Aono N."/>
            <person name="Aoyama T."/>
            <person name="Ambrose B.A."/>
            <person name="Ashton N.W."/>
            <person name="Axtell M.J."/>
            <person name="Barker E."/>
            <person name="Barker M.S."/>
            <person name="Bennetzen J.L."/>
            <person name="Bonawitz N.D."/>
            <person name="Chapple C."/>
            <person name="Cheng C."/>
            <person name="Correa L.G."/>
            <person name="Dacre M."/>
            <person name="DeBarry J."/>
            <person name="Dreyer I."/>
            <person name="Elias M."/>
            <person name="Engstrom E.M."/>
            <person name="Estelle M."/>
            <person name="Feng L."/>
            <person name="Finet C."/>
            <person name="Floyd S.K."/>
            <person name="Frommer W.B."/>
            <person name="Fujita T."/>
            <person name="Gramzow L."/>
            <person name="Gutensohn M."/>
            <person name="Harholt J."/>
            <person name="Hattori M."/>
            <person name="Heyl A."/>
            <person name="Hirai T."/>
            <person name="Hiwatashi Y."/>
            <person name="Ishikawa M."/>
            <person name="Iwata M."/>
            <person name="Karol K.G."/>
            <person name="Koehler B."/>
            <person name="Kolukisaoglu U."/>
            <person name="Kubo M."/>
            <person name="Kurata T."/>
            <person name="Lalonde S."/>
            <person name="Li K."/>
            <person name="Li Y."/>
            <person name="Litt A."/>
            <person name="Lyons E."/>
            <person name="Manning G."/>
            <person name="Maruyama T."/>
            <person name="Michael T.P."/>
            <person name="Mikami K."/>
            <person name="Miyazaki S."/>
            <person name="Morinaga S."/>
            <person name="Murata T."/>
            <person name="Mueller-Roeber B."/>
            <person name="Nelson D.R."/>
            <person name="Obara M."/>
            <person name="Oguri Y."/>
            <person name="Olmstead R.G."/>
            <person name="Onodera N."/>
            <person name="Petersen B.L."/>
            <person name="Pils B."/>
            <person name="Prigge M."/>
            <person name="Rensing S.A."/>
            <person name="Riano-Pachon D.M."/>
            <person name="Roberts A.W."/>
            <person name="Sato Y."/>
            <person name="Scheller H.V."/>
            <person name="Schulz B."/>
            <person name="Schulz C."/>
            <person name="Shakirov E.V."/>
            <person name="Shibagaki N."/>
            <person name="Shinohara N."/>
            <person name="Shippen D.E."/>
            <person name="Soerensen I."/>
            <person name="Sotooka R."/>
            <person name="Sugimoto N."/>
            <person name="Sugita M."/>
            <person name="Sumikawa N."/>
            <person name="Tanurdzic M."/>
            <person name="Theissen G."/>
            <person name="Ulvskov P."/>
            <person name="Wakazuki S."/>
            <person name="Weng J.K."/>
            <person name="Willats W.W."/>
            <person name="Wipf D."/>
            <person name="Wolf P.G."/>
            <person name="Yang L."/>
            <person name="Zimmer A.D."/>
            <person name="Zhu Q."/>
            <person name="Mitros T."/>
            <person name="Hellsten U."/>
            <person name="Loque D."/>
            <person name="Otillar R."/>
            <person name="Salamov A."/>
            <person name="Schmutz J."/>
            <person name="Shapiro H."/>
            <person name="Lindquist E."/>
            <person name="Lucas S."/>
            <person name="Rokhsar D."/>
            <person name="Grigoriev I.V."/>
        </authorList>
    </citation>
    <scope>NUCLEOTIDE SEQUENCE [LARGE SCALE GENOMIC DNA]</scope>
</reference>
<accession>D8RJC3</accession>
<dbReference type="InterPro" id="IPR036047">
    <property type="entry name" value="F-box-like_dom_sf"/>
</dbReference>
<dbReference type="SUPFAM" id="SSF117281">
    <property type="entry name" value="Kelch motif"/>
    <property type="match status" value="1"/>
</dbReference>
<dbReference type="Proteomes" id="UP000001514">
    <property type="component" value="Unassembled WGS sequence"/>
</dbReference>
<dbReference type="SUPFAM" id="SSF81383">
    <property type="entry name" value="F-box domain"/>
    <property type="match status" value="1"/>
</dbReference>
<dbReference type="EMBL" id="GL377581">
    <property type="protein sequence ID" value="EFJ27886.1"/>
    <property type="molecule type" value="Genomic_DNA"/>
</dbReference>
<dbReference type="HOGENOM" id="CLU_030848_1_0_1"/>
<evidence type="ECO:0000313" key="3">
    <source>
        <dbReference type="EMBL" id="EFJ27886.1"/>
    </source>
</evidence>
<organism evidence="4">
    <name type="scientific">Selaginella moellendorffii</name>
    <name type="common">Spikemoss</name>
    <dbReference type="NCBI Taxonomy" id="88036"/>
    <lineage>
        <taxon>Eukaryota</taxon>
        <taxon>Viridiplantae</taxon>
        <taxon>Streptophyta</taxon>
        <taxon>Embryophyta</taxon>
        <taxon>Tracheophyta</taxon>
        <taxon>Lycopodiopsida</taxon>
        <taxon>Selaginellales</taxon>
        <taxon>Selaginellaceae</taxon>
        <taxon>Selaginella</taxon>
    </lineage>
</organism>
<dbReference type="InterPro" id="IPR001810">
    <property type="entry name" value="F-box_dom"/>
</dbReference>
<sequence length="444" mass="48555">MEIEEEQGEEWIKVLGSDQLLIVLHFLPVSGIVAFGLTCHRFYDLVSSDSLWARICRREWGEAVVDAWPNSRLRKRSWKQLYAEMLFCGAVAWHHLEQPDPLPLGRASHSMINAGGKVFVFGGGCEGGIALGDTWIAPLPSNTLLTGIHWQLPRIQNPPARFGHSCVYLEDVGLLVLFGGISDTGTRYLDTWINDTTAAAAAAAAASSWHLLPVSHSPLARGAHACCYAGDKKVVVFGGIRNDGARLHDTWVLDLSQEPPSWREVATQASPCARSGHTLTRIATNQMVLFGGRGAHFEVLNDVWLLNLQDQRPTWTELSRTITDEAPSPRAGHSASIIFGNRILIFGGEDARRTKKRDVWVLDPEAVAAAAPSSSSPTCSEKNYGRKFWKKLRVRGQFPSRTSFHGACSLGTGHAVLVFGGMVDDPSSSGIVFNSGLFLLQLIP</sequence>
<dbReference type="PANTHER" id="PTHR46175">
    <property type="entry name" value="BACTERIOOPSIN TRANSCRIPTIONAL ACTIVATOR"/>
    <property type="match status" value="1"/>
</dbReference>
<dbReference type="InParanoid" id="D8RJC3"/>
<evidence type="ECO:0000259" key="2">
    <source>
        <dbReference type="Pfam" id="PF12937"/>
    </source>
</evidence>
<name>D8RJC3_SELML</name>
<dbReference type="Gramene" id="EFJ27886">
    <property type="protein sequence ID" value="EFJ27886"/>
    <property type="gene ID" value="SELMODRAFT_171948"/>
</dbReference>